<dbReference type="VEuPathDB" id="FungiDB:MCYG_05609"/>
<evidence type="ECO:0000256" key="1">
    <source>
        <dbReference type="ARBA" id="ARBA00004123"/>
    </source>
</evidence>
<evidence type="ECO:0000256" key="6">
    <source>
        <dbReference type="ARBA" id="ARBA00023242"/>
    </source>
</evidence>
<dbReference type="PANTHER" id="PTHR12683:SF13">
    <property type="entry name" value="CDK-ACTIVATING KINASE ASSEMBLY FACTOR MAT1"/>
    <property type="match status" value="1"/>
</dbReference>
<dbReference type="InterPro" id="IPR004575">
    <property type="entry name" value="MAT1/Tfb3"/>
</dbReference>
<reference evidence="13" key="1">
    <citation type="journal article" date="2012" name="MBio">
        <title>Comparative genome analysis of Trichophyton rubrum and related dermatophytes reveals candidate genes involved in infection.</title>
        <authorList>
            <person name="Martinez D.A."/>
            <person name="Oliver B.G."/>
            <person name="Graeser Y."/>
            <person name="Goldberg J.M."/>
            <person name="Li W."/>
            <person name="Martinez-Rossi N.M."/>
            <person name="Monod M."/>
            <person name="Shelest E."/>
            <person name="Barton R.C."/>
            <person name="Birch E."/>
            <person name="Brakhage A.A."/>
            <person name="Chen Z."/>
            <person name="Gurr S.J."/>
            <person name="Heiman D."/>
            <person name="Heitman J."/>
            <person name="Kosti I."/>
            <person name="Rossi A."/>
            <person name="Saif S."/>
            <person name="Samalova M."/>
            <person name="Saunders C.W."/>
            <person name="Shea T."/>
            <person name="Summerbell R.C."/>
            <person name="Xu J."/>
            <person name="Young S."/>
            <person name="Zeng Q."/>
            <person name="Birren B.W."/>
            <person name="Cuomo C.A."/>
            <person name="White T.C."/>
        </authorList>
    </citation>
    <scope>NUCLEOTIDE SEQUENCE [LARGE SCALE GENOMIC DNA]</scope>
    <source>
        <strain evidence="13">ATCC MYA-4605 / CBS 113480</strain>
    </source>
</reference>
<dbReference type="GO" id="GO:0061575">
    <property type="term" value="F:cyclin-dependent protein serine/threonine kinase activator activity"/>
    <property type="evidence" value="ECO:0007669"/>
    <property type="project" value="InterPro"/>
</dbReference>
<evidence type="ECO:0000256" key="5">
    <source>
        <dbReference type="ARBA" id="ARBA00022833"/>
    </source>
</evidence>
<feature type="region of interest" description="Disordered" evidence="10">
    <location>
        <begin position="357"/>
        <end position="395"/>
    </location>
</feature>
<dbReference type="GO" id="GO:0006357">
    <property type="term" value="P:regulation of transcription by RNA polymerase II"/>
    <property type="evidence" value="ECO:0007669"/>
    <property type="project" value="TreeGrafter"/>
</dbReference>
<feature type="compositionally biased region" description="Low complexity" evidence="10">
    <location>
        <begin position="361"/>
        <end position="387"/>
    </location>
</feature>
<dbReference type="SUPFAM" id="SSF57850">
    <property type="entry name" value="RING/U-box"/>
    <property type="match status" value="1"/>
</dbReference>
<dbReference type="InterPro" id="IPR013083">
    <property type="entry name" value="Znf_RING/FYVE/PHD"/>
</dbReference>
<dbReference type="OrthoDB" id="5963at2759"/>
<dbReference type="Pfam" id="PF17121">
    <property type="entry name" value="zf-C3HC4_5"/>
    <property type="match status" value="1"/>
</dbReference>
<dbReference type="AlphaFoldDB" id="C5FSD7"/>
<keyword evidence="3" id="KW-0479">Metal-binding</keyword>
<evidence type="ECO:0000256" key="10">
    <source>
        <dbReference type="SAM" id="MobiDB-lite"/>
    </source>
</evidence>
<dbReference type="GO" id="GO:0070985">
    <property type="term" value="C:transcription factor TFIIK complex"/>
    <property type="evidence" value="ECO:0007669"/>
    <property type="project" value="EnsemblFungi"/>
</dbReference>
<feature type="domain" description="RING-type" evidence="11">
    <location>
        <begin position="18"/>
        <end position="61"/>
    </location>
</feature>
<organism evidence="12 13">
    <name type="scientific">Arthroderma otae (strain ATCC MYA-4605 / CBS 113480)</name>
    <name type="common">Microsporum canis</name>
    <dbReference type="NCBI Taxonomy" id="554155"/>
    <lineage>
        <taxon>Eukaryota</taxon>
        <taxon>Fungi</taxon>
        <taxon>Dikarya</taxon>
        <taxon>Ascomycota</taxon>
        <taxon>Pezizomycotina</taxon>
        <taxon>Eurotiomycetes</taxon>
        <taxon>Eurotiomycetidae</taxon>
        <taxon>Onygenales</taxon>
        <taxon>Arthrodermataceae</taxon>
        <taxon>Microsporum</taxon>
    </lineage>
</organism>
<dbReference type="PROSITE" id="PS00518">
    <property type="entry name" value="ZF_RING_1"/>
    <property type="match status" value="1"/>
</dbReference>
<evidence type="ECO:0000256" key="8">
    <source>
        <dbReference type="ARBA" id="ARBA00033277"/>
    </source>
</evidence>
<dbReference type="GeneID" id="9224987"/>
<protein>
    <recommendedName>
        <fullName evidence="2">RNA polymerase II transcription factor B subunit 3</fullName>
    </recommendedName>
    <alternativeName>
        <fullName evidence="8">RNA polymerase II transcription factor B 38 kDa subunit</fullName>
    </alternativeName>
    <alternativeName>
        <fullName evidence="7">RNA polymerase II transcription factor B p38 subunit</fullName>
    </alternativeName>
</protein>
<evidence type="ECO:0000313" key="13">
    <source>
        <dbReference type="Proteomes" id="UP000002035"/>
    </source>
</evidence>
<dbReference type="STRING" id="554155.C5FSD7"/>
<dbReference type="PROSITE" id="PS50089">
    <property type="entry name" value="ZF_RING_2"/>
    <property type="match status" value="1"/>
</dbReference>
<dbReference type="PANTHER" id="PTHR12683">
    <property type="entry name" value="CDK-ACTIVATING KINASE ASSEMBLY FACTOR MAT1"/>
    <property type="match status" value="1"/>
</dbReference>
<evidence type="ECO:0000256" key="4">
    <source>
        <dbReference type="ARBA" id="ARBA00022771"/>
    </source>
</evidence>
<dbReference type="NCBIfam" id="TIGR00570">
    <property type="entry name" value="cdk7"/>
    <property type="match status" value="1"/>
</dbReference>
<dbReference type="InterPro" id="IPR001841">
    <property type="entry name" value="Znf_RING"/>
</dbReference>
<keyword evidence="5" id="KW-0862">Zinc</keyword>
<gene>
    <name evidence="12" type="ORF">MCYG_05609</name>
</gene>
<dbReference type="eggNOG" id="KOG3800">
    <property type="taxonomic scope" value="Eukaryota"/>
</dbReference>
<dbReference type="GO" id="GO:0001174">
    <property type="term" value="P:transcriptional start site selection at RNA polymerase II promoter"/>
    <property type="evidence" value="ECO:0007669"/>
    <property type="project" value="EnsemblFungi"/>
</dbReference>
<dbReference type="HOGENOM" id="CLU_048466_1_0_1"/>
<dbReference type="Proteomes" id="UP000002035">
    <property type="component" value="Unassembled WGS sequence"/>
</dbReference>
<proteinExistence type="predicted"/>
<dbReference type="EMBL" id="DS995705">
    <property type="protein sequence ID" value="EEQ32790.1"/>
    <property type="molecule type" value="Genomic_DNA"/>
</dbReference>
<keyword evidence="6" id="KW-0539">Nucleus</keyword>
<sequence>MSSRANGSLQKGDDDEVCPVCKSSRYLNPDMRFLINPECYHKMCESCVDRIFSSGPAPCPVAGCRKTLRKNKFRKQTFGDLAVEREVDIRKRVMGILNRREEEFDNKRAWDDFLEQREEIIANLVHETDVAKTEAQLAQYSAENSASIRHNKDLARQEYASFELHQSVEQEELRRRREAARQDYENERKAKLASREDIIARLVSGDAEDAKAVARESERAHQLKKSSARRSEEDRMKRKQAALRAAETATKGPLTTGATGSVIGNTAASSGGLIKGLRKIKTPELEKPYDPFAGAVSLNSRDYYELRDHYPSTYLDPLREDMRVLAGGYDLREYYERTLLEAFAGLGCFVSEEVSAREKSAPAPSASRTTPPAQKTSSKLSPPSSLPAKRRAQGAEIILRNSDDVF</sequence>
<dbReference type="GO" id="GO:0006289">
    <property type="term" value="P:nucleotide-excision repair"/>
    <property type="evidence" value="ECO:0007669"/>
    <property type="project" value="EnsemblFungi"/>
</dbReference>
<dbReference type="RefSeq" id="XP_002845740.1">
    <property type="nucleotide sequence ID" value="XM_002845694.1"/>
</dbReference>
<evidence type="ECO:0000256" key="7">
    <source>
        <dbReference type="ARBA" id="ARBA00029873"/>
    </source>
</evidence>
<dbReference type="CDD" id="cd16573">
    <property type="entry name" value="RING-HC_TFB3-like"/>
    <property type="match status" value="1"/>
</dbReference>
<keyword evidence="13" id="KW-1185">Reference proteome</keyword>
<comment type="subcellular location">
    <subcellularLocation>
        <location evidence="1">Nucleus</location>
    </subcellularLocation>
</comment>
<evidence type="ECO:0000313" key="12">
    <source>
        <dbReference type="EMBL" id="EEQ32790.1"/>
    </source>
</evidence>
<feature type="region of interest" description="Disordered" evidence="10">
    <location>
        <begin position="214"/>
        <end position="239"/>
    </location>
</feature>
<dbReference type="OMA" id="PNKRDYY"/>
<dbReference type="InterPro" id="IPR017907">
    <property type="entry name" value="Znf_RING_CS"/>
</dbReference>
<dbReference type="InterPro" id="IPR015877">
    <property type="entry name" value="MAT1_centre"/>
</dbReference>
<evidence type="ECO:0000256" key="9">
    <source>
        <dbReference type="PROSITE-ProRule" id="PRU00175"/>
    </source>
</evidence>
<dbReference type="Gene3D" id="3.30.40.10">
    <property type="entry name" value="Zinc/RING finger domain, C3HC4 (zinc finger)"/>
    <property type="match status" value="1"/>
</dbReference>
<dbReference type="FunFam" id="3.30.40.10:FF:000037">
    <property type="entry name" value="Cdk-activating kinase assembly factor MAT1, centre"/>
    <property type="match status" value="1"/>
</dbReference>
<dbReference type="Pfam" id="PF06391">
    <property type="entry name" value="MAT1"/>
    <property type="match status" value="1"/>
</dbReference>
<keyword evidence="4 9" id="KW-0863">Zinc-finger</keyword>
<name>C5FSD7_ARTOC</name>
<dbReference type="GO" id="GO:0008270">
    <property type="term" value="F:zinc ion binding"/>
    <property type="evidence" value="ECO:0007669"/>
    <property type="project" value="UniProtKB-KW"/>
</dbReference>
<evidence type="ECO:0000256" key="2">
    <source>
        <dbReference type="ARBA" id="ARBA00022257"/>
    </source>
</evidence>
<evidence type="ECO:0000259" key="11">
    <source>
        <dbReference type="PROSITE" id="PS50089"/>
    </source>
</evidence>
<accession>C5FSD7</accession>
<evidence type="ECO:0000256" key="3">
    <source>
        <dbReference type="ARBA" id="ARBA00022723"/>
    </source>
</evidence>